<comment type="subunit">
    <text evidence="7">The 26S proteasome consists of a 20S proteasome core and two 19S regulatory subunits. The 20S proteasome core is composed of 28 subunits that are arranged in four stacked rings, resulting in a barrel-shaped structure. The two end rings are each formed by seven alpha subunits, and the two central rings are each formed by seven beta subunits. The catalytic chamber with the active sites is on the inside of the barrel.</text>
</comment>
<dbReference type="PANTHER" id="PTHR32194">
    <property type="entry name" value="METALLOPROTEASE TLDD"/>
    <property type="match status" value="1"/>
</dbReference>
<proteinExistence type="predicted"/>
<dbReference type="GO" id="GO:0005737">
    <property type="term" value="C:cytoplasm"/>
    <property type="evidence" value="ECO:0007669"/>
    <property type="project" value="TreeGrafter"/>
</dbReference>
<evidence type="ECO:0000256" key="2">
    <source>
        <dbReference type="ARBA" id="ARBA00016157"/>
    </source>
</evidence>
<dbReference type="PROSITE" id="PS00854">
    <property type="entry name" value="PROTEASOME_BETA_1"/>
    <property type="match status" value="1"/>
</dbReference>
<sequence length="177" mass="19649">MDKFPDPISHTLNPTCTGTTVVGLCYDGGVALASDRVVSYGKTARYKGVGRQYRVNGDCVISFGGDHADFQWLQNVIERRQEELLCCSRTLMLTPKMIHAYLTSFLYYRRSKMNPLWNTLVVIGMQPTTGDPTVKEPFIGVVTPRGVAYETKSVATGMGAMLLNQAVETNYRPRKAS</sequence>
<name>A0A915EFK1_9BILA</name>
<comment type="subcellular location">
    <subcellularLocation>
        <location evidence="1">Nucleus</location>
    </subcellularLocation>
</comment>
<keyword evidence="5" id="KW-0539">Nucleus</keyword>
<keyword evidence="3" id="KW-0963">Cytoplasm</keyword>
<dbReference type="InterPro" id="IPR029055">
    <property type="entry name" value="Ntn_hydrolases_N"/>
</dbReference>
<evidence type="ECO:0000256" key="5">
    <source>
        <dbReference type="ARBA" id="ARBA00023242"/>
    </source>
</evidence>
<evidence type="ECO:0000256" key="7">
    <source>
        <dbReference type="ARBA" id="ARBA00026071"/>
    </source>
</evidence>
<evidence type="ECO:0000256" key="1">
    <source>
        <dbReference type="ARBA" id="ARBA00004123"/>
    </source>
</evidence>
<reference evidence="9" key="1">
    <citation type="submission" date="2022-11" db="UniProtKB">
        <authorList>
            <consortium name="WormBaseParasite"/>
        </authorList>
    </citation>
    <scope>IDENTIFICATION</scope>
</reference>
<organism evidence="8 9">
    <name type="scientific">Ditylenchus dipsaci</name>
    <dbReference type="NCBI Taxonomy" id="166011"/>
    <lineage>
        <taxon>Eukaryota</taxon>
        <taxon>Metazoa</taxon>
        <taxon>Ecdysozoa</taxon>
        <taxon>Nematoda</taxon>
        <taxon>Chromadorea</taxon>
        <taxon>Rhabditida</taxon>
        <taxon>Tylenchina</taxon>
        <taxon>Tylenchomorpha</taxon>
        <taxon>Sphaerularioidea</taxon>
        <taxon>Anguinidae</taxon>
        <taxon>Anguininae</taxon>
        <taxon>Ditylenchus</taxon>
    </lineage>
</organism>
<evidence type="ECO:0000256" key="3">
    <source>
        <dbReference type="ARBA" id="ARBA00022490"/>
    </source>
</evidence>
<evidence type="ECO:0000256" key="6">
    <source>
        <dbReference type="ARBA" id="ARBA00024953"/>
    </source>
</evidence>
<protein>
    <recommendedName>
        <fullName evidence="2">Proteasome subunit beta type-4</fullName>
    </recommendedName>
</protein>
<dbReference type="Pfam" id="PF00227">
    <property type="entry name" value="Proteasome"/>
    <property type="match status" value="1"/>
</dbReference>
<dbReference type="SUPFAM" id="SSF56235">
    <property type="entry name" value="N-terminal nucleophile aminohydrolases (Ntn hydrolases)"/>
    <property type="match status" value="1"/>
</dbReference>
<dbReference type="AlphaFoldDB" id="A0A915EFK1"/>
<dbReference type="InterPro" id="IPR016050">
    <property type="entry name" value="Proteasome_bsu_CS"/>
</dbReference>
<dbReference type="GO" id="GO:0051603">
    <property type="term" value="P:proteolysis involved in protein catabolic process"/>
    <property type="evidence" value="ECO:0007669"/>
    <property type="project" value="InterPro"/>
</dbReference>
<dbReference type="GO" id="GO:0005839">
    <property type="term" value="C:proteasome core complex"/>
    <property type="evidence" value="ECO:0007669"/>
    <property type="project" value="InterPro"/>
</dbReference>
<dbReference type="Gene3D" id="3.60.20.10">
    <property type="entry name" value="Glutamine Phosphoribosylpyrophosphate, subunit 1, domain 1"/>
    <property type="match status" value="1"/>
</dbReference>
<comment type="function">
    <text evidence="6">Non-catalytic component of the proteasome, a multicatalytic proteinase complex which is characterized by its ability to cleave peptides with Arg, Phe, Tyr, Leu, and Glu adjacent to the leaving group at neutral or slightly basic pH. The proteasome has an ATP-dependent proteolytic activity.</text>
</comment>
<evidence type="ECO:0000256" key="4">
    <source>
        <dbReference type="ARBA" id="ARBA00022942"/>
    </source>
</evidence>
<evidence type="ECO:0000313" key="9">
    <source>
        <dbReference type="WBParaSite" id="jg5551"/>
    </source>
</evidence>
<dbReference type="GO" id="GO:0005634">
    <property type="term" value="C:nucleus"/>
    <property type="evidence" value="ECO:0007669"/>
    <property type="project" value="UniProtKB-SubCell"/>
</dbReference>
<evidence type="ECO:0000313" key="8">
    <source>
        <dbReference type="Proteomes" id="UP000887574"/>
    </source>
</evidence>
<keyword evidence="4" id="KW-0647">Proteasome</keyword>
<accession>A0A915EFK1</accession>
<dbReference type="WBParaSite" id="jg5551">
    <property type="protein sequence ID" value="jg5551"/>
    <property type="gene ID" value="jg5551"/>
</dbReference>
<dbReference type="PANTHER" id="PTHR32194:SF6">
    <property type="entry name" value="PROTEASOME SUBUNIT BETA"/>
    <property type="match status" value="1"/>
</dbReference>
<keyword evidence="8" id="KW-1185">Reference proteome</keyword>
<dbReference type="InterPro" id="IPR023333">
    <property type="entry name" value="Proteasome_suB-type"/>
</dbReference>
<dbReference type="InterPro" id="IPR001353">
    <property type="entry name" value="Proteasome_sua/b"/>
</dbReference>
<dbReference type="Proteomes" id="UP000887574">
    <property type="component" value="Unplaced"/>
</dbReference>